<comment type="caution">
    <text evidence="1">The sequence shown here is derived from an EMBL/GenBank/DDBJ whole genome shotgun (WGS) entry which is preliminary data.</text>
</comment>
<keyword evidence="2" id="KW-1185">Reference proteome</keyword>
<evidence type="ECO:0000313" key="1">
    <source>
        <dbReference type="EMBL" id="VEL07824.1"/>
    </source>
</evidence>
<gene>
    <name evidence="1" type="ORF">PXEA_LOCUS1264</name>
</gene>
<reference evidence="1" key="1">
    <citation type="submission" date="2018-11" db="EMBL/GenBank/DDBJ databases">
        <authorList>
            <consortium name="Pathogen Informatics"/>
        </authorList>
    </citation>
    <scope>NUCLEOTIDE SEQUENCE</scope>
</reference>
<dbReference type="AlphaFoldDB" id="A0A3S4ZZ56"/>
<accession>A0A3S4ZZ56</accession>
<organism evidence="1 2">
    <name type="scientific">Protopolystoma xenopodis</name>
    <dbReference type="NCBI Taxonomy" id="117903"/>
    <lineage>
        <taxon>Eukaryota</taxon>
        <taxon>Metazoa</taxon>
        <taxon>Spiralia</taxon>
        <taxon>Lophotrochozoa</taxon>
        <taxon>Platyhelminthes</taxon>
        <taxon>Monogenea</taxon>
        <taxon>Polyopisthocotylea</taxon>
        <taxon>Polystomatidea</taxon>
        <taxon>Polystomatidae</taxon>
        <taxon>Protopolystoma</taxon>
    </lineage>
</organism>
<dbReference type="Proteomes" id="UP000784294">
    <property type="component" value="Unassembled WGS sequence"/>
</dbReference>
<dbReference type="EMBL" id="CAAALY010002543">
    <property type="protein sequence ID" value="VEL07824.1"/>
    <property type="molecule type" value="Genomic_DNA"/>
</dbReference>
<proteinExistence type="predicted"/>
<sequence length="184" mass="20139">MSTLEIAAEELRVGRQRPSEIQHLLEEQEACTVYAQIIHFVNLISNYRISVELGATAARYYCTLLQDTETTHSLGSRGTTTVAMSGNVSAGSHLANGFTPLSANRAGGAGSSGVNRRHNKMVLSGGMDSSRKGLQFGGTLVPASRHYLDDYSRDLNRSVQILPIYSFNIIVSYIFRNASHKLLF</sequence>
<name>A0A3S4ZZ56_9PLAT</name>
<protein>
    <submittedName>
        <fullName evidence="1">Uncharacterized protein</fullName>
    </submittedName>
</protein>
<evidence type="ECO:0000313" key="2">
    <source>
        <dbReference type="Proteomes" id="UP000784294"/>
    </source>
</evidence>